<organism evidence="1 2">
    <name type="scientific">Juglans regia</name>
    <name type="common">English walnut</name>
    <dbReference type="NCBI Taxonomy" id="51240"/>
    <lineage>
        <taxon>Eukaryota</taxon>
        <taxon>Viridiplantae</taxon>
        <taxon>Streptophyta</taxon>
        <taxon>Embryophyta</taxon>
        <taxon>Tracheophyta</taxon>
        <taxon>Spermatophyta</taxon>
        <taxon>Magnoliopsida</taxon>
        <taxon>eudicotyledons</taxon>
        <taxon>Gunneridae</taxon>
        <taxon>Pentapetalae</taxon>
        <taxon>rosids</taxon>
        <taxon>fabids</taxon>
        <taxon>Fagales</taxon>
        <taxon>Juglandaceae</taxon>
        <taxon>Juglans</taxon>
    </lineage>
</organism>
<dbReference type="InterPro" id="IPR007493">
    <property type="entry name" value="DUF538"/>
</dbReference>
<dbReference type="Gramene" id="Jr04_11010_p1">
    <property type="protein sequence ID" value="cds.Jr04_11010_p1"/>
    <property type="gene ID" value="Jr04_11010"/>
</dbReference>
<accession>A0A833XNR4</accession>
<reference evidence="1" key="1">
    <citation type="submission" date="2015-10" db="EMBL/GenBank/DDBJ databases">
        <authorList>
            <person name="Martinez-Garcia P.J."/>
            <person name="Crepeau M.W."/>
            <person name="Puiu D."/>
            <person name="Gonzalez-Ibeas D."/>
            <person name="Whalen J."/>
            <person name="Stevens K."/>
            <person name="Paul R."/>
            <person name="Butterfield T."/>
            <person name="Britton M."/>
            <person name="Reagan R."/>
            <person name="Chakraborty S."/>
            <person name="Walawage S.L."/>
            <person name="Vasquez-Gross H.A."/>
            <person name="Cardeno C."/>
            <person name="Famula R."/>
            <person name="Pratt K."/>
            <person name="Kuruganti S."/>
            <person name="Aradhya M.K."/>
            <person name="Leslie C.A."/>
            <person name="Dandekar A.M."/>
            <person name="Salzberg S.L."/>
            <person name="Wegrzyn J.L."/>
            <person name="Langley C.H."/>
            <person name="Neale D.B."/>
        </authorList>
    </citation>
    <scope>NUCLEOTIDE SEQUENCE</scope>
    <source>
        <tissue evidence="1">Leaves</tissue>
    </source>
</reference>
<dbReference type="PANTHER" id="PTHR31676:SF193">
    <property type="entry name" value="DUF538 FAMILY PROTEIN"/>
    <property type="match status" value="1"/>
</dbReference>
<feature type="non-terminal residue" evidence="1">
    <location>
        <position position="1"/>
    </location>
</feature>
<evidence type="ECO:0000313" key="1">
    <source>
        <dbReference type="EMBL" id="KAF5472481.1"/>
    </source>
</evidence>
<dbReference type="InterPro" id="IPR036758">
    <property type="entry name" value="At5g01610-like"/>
</dbReference>
<dbReference type="EMBL" id="LIHL02000004">
    <property type="protein sequence ID" value="KAF5472481.1"/>
    <property type="molecule type" value="Genomic_DNA"/>
</dbReference>
<reference evidence="1" key="2">
    <citation type="submission" date="2020-03" db="EMBL/GenBank/DDBJ databases">
        <title>Walnut 2.0.</title>
        <authorList>
            <person name="Marrano A."/>
            <person name="Britton M."/>
            <person name="Zimin A.V."/>
            <person name="Zaini P.A."/>
            <person name="Workman R."/>
            <person name="Puiu D."/>
            <person name="Bianco L."/>
            <person name="Allen B.J."/>
            <person name="Troggio M."/>
            <person name="Leslie C.A."/>
            <person name="Timp W."/>
            <person name="Dendekar A."/>
            <person name="Salzberg S.L."/>
            <person name="Neale D.B."/>
        </authorList>
    </citation>
    <scope>NUCLEOTIDE SEQUENCE</scope>
    <source>
        <tissue evidence="1">Leaves</tissue>
    </source>
</reference>
<name>A0A833XNR4_JUGRE</name>
<dbReference type="PANTHER" id="PTHR31676">
    <property type="entry name" value="T31J12.3 PROTEIN-RELATED"/>
    <property type="match status" value="1"/>
</dbReference>
<dbReference type="Proteomes" id="UP000619265">
    <property type="component" value="Unassembled WGS sequence"/>
</dbReference>
<dbReference type="Pfam" id="PF04398">
    <property type="entry name" value="DUF538"/>
    <property type="match status" value="1"/>
</dbReference>
<gene>
    <name evidence="1" type="ORF">F2P56_009198</name>
</gene>
<dbReference type="AlphaFoldDB" id="A0A833XNR4"/>
<evidence type="ECO:0000313" key="2">
    <source>
        <dbReference type="Proteomes" id="UP000619265"/>
    </source>
</evidence>
<protein>
    <submittedName>
        <fullName evidence="1">Uncharacterized protein</fullName>
    </submittedName>
</protein>
<dbReference type="Gene3D" id="2.30.240.10">
    <property type="entry name" value="At5g01610-like"/>
    <property type="match status" value="1"/>
</dbReference>
<sequence length="165" mass="18572">SSLTRKLKAMATQVTESQGIQSYRDRAEIYHGVALCKQKTRELLEGISLPKGLLPLDIEEMGHDPSSGFVWMKQKSKKEHKFKRINKVVSYDAEVTVFAEKGRLRKLTGVKSKEILIWVALSDIYLENPSSDKLVFGIPSGLTRTYPASAFDLEEDKADGQKNKN</sequence>
<proteinExistence type="predicted"/>
<comment type="caution">
    <text evidence="1">The sequence shown here is derived from an EMBL/GenBank/DDBJ whole genome shotgun (WGS) entry which is preliminary data.</text>
</comment>
<dbReference type="SUPFAM" id="SSF141562">
    <property type="entry name" value="At5g01610-like"/>
    <property type="match status" value="1"/>
</dbReference>